<name>A0A6A6R185_9PEZI</name>
<proteinExistence type="predicted"/>
<dbReference type="Proteomes" id="UP000799750">
    <property type="component" value="Unassembled WGS sequence"/>
</dbReference>
<gene>
    <name evidence="2" type="ORF">BU16DRAFT_537573</name>
</gene>
<keyword evidence="3" id="KW-1185">Reference proteome</keyword>
<sequence>MAQQPLIPHTLQLCSNGGCLLPALPRNHTLVAPSPRPVKAWAGLAKLGSRGPPIKCRDAKLIVACAGFALLVWGASGTGTLRCARALVLPPLYCTAKATINYFTNKHITSTKPSQCLAQSPPSSSPSRSRPPAARAVTAAAATRAAGASSCKRLGQPTNTTHHIDPSHFPSTTTSTSEMEAVWRE</sequence>
<evidence type="ECO:0000313" key="3">
    <source>
        <dbReference type="Proteomes" id="UP000799750"/>
    </source>
</evidence>
<organism evidence="2 3">
    <name type="scientific">Lophium mytilinum</name>
    <dbReference type="NCBI Taxonomy" id="390894"/>
    <lineage>
        <taxon>Eukaryota</taxon>
        <taxon>Fungi</taxon>
        <taxon>Dikarya</taxon>
        <taxon>Ascomycota</taxon>
        <taxon>Pezizomycotina</taxon>
        <taxon>Dothideomycetes</taxon>
        <taxon>Pleosporomycetidae</taxon>
        <taxon>Mytilinidiales</taxon>
        <taxon>Mytilinidiaceae</taxon>
        <taxon>Lophium</taxon>
    </lineage>
</organism>
<protein>
    <submittedName>
        <fullName evidence="2">Uncharacterized protein</fullName>
    </submittedName>
</protein>
<reference evidence="2" key="1">
    <citation type="journal article" date="2020" name="Stud. Mycol.">
        <title>101 Dothideomycetes genomes: a test case for predicting lifestyles and emergence of pathogens.</title>
        <authorList>
            <person name="Haridas S."/>
            <person name="Albert R."/>
            <person name="Binder M."/>
            <person name="Bloem J."/>
            <person name="Labutti K."/>
            <person name="Salamov A."/>
            <person name="Andreopoulos B."/>
            <person name="Baker S."/>
            <person name="Barry K."/>
            <person name="Bills G."/>
            <person name="Bluhm B."/>
            <person name="Cannon C."/>
            <person name="Castanera R."/>
            <person name="Culley D."/>
            <person name="Daum C."/>
            <person name="Ezra D."/>
            <person name="Gonzalez J."/>
            <person name="Henrissat B."/>
            <person name="Kuo A."/>
            <person name="Liang C."/>
            <person name="Lipzen A."/>
            <person name="Lutzoni F."/>
            <person name="Magnuson J."/>
            <person name="Mondo S."/>
            <person name="Nolan M."/>
            <person name="Ohm R."/>
            <person name="Pangilinan J."/>
            <person name="Park H.-J."/>
            <person name="Ramirez L."/>
            <person name="Alfaro M."/>
            <person name="Sun H."/>
            <person name="Tritt A."/>
            <person name="Yoshinaga Y."/>
            <person name="Zwiers L.-H."/>
            <person name="Turgeon B."/>
            <person name="Goodwin S."/>
            <person name="Spatafora J."/>
            <person name="Crous P."/>
            <person name="Grigoriev I."/>
        </authorList>
    </citation>
    <scope>NUCLEOTIDE SEQUENCE</scope>
    <source>
        <strain evidence="2">CBS 269.34</strain>
    </source>
</reference>
<feature type="region of interest" description="Disordered" evidence="1">
    <location>
        <begin position="113"/>
        <end position="185"/>
    </location>
</feature>
<feature type="compositionally biased region" description="Low complexity" evidence="1">
    <location>
        <begin position="120"/>
        <end position="150"/>
    </location>
</feature>
<accession>A0A6A6R185</accession>
<evidence type="ECO:0000256" key="1">
    <source>
        <dbReference type="SAM" id="MobiDB-lite"/>
    </source>
</evidence>
<dbReference type="EMBL" id="MU004186">
    <property type="protein sequence ID" value="KAF2497994.1"/>
    <property type="molecule type" value="Genomic_DNA"/>
</dbReference>
<evidence type="ECO:0000313" key="2">
    <source>
        <dbReference type="EMBL" id="KAF2497994.1"/>
    </source>
</evidence>
<dbReference type="AlphaFoldDB" id="A0A6A6R185"/>